<feature type="transmembrane region" description="Helical" evidence="8">
    <location>
        <begin position="284"/>
        <end position="301"/>
    </location>
</feature>
<sequence length="681" mass="71585">MTKHLPWIALAIVGAGALSVVATVRGEPINALWIVAAAVSVYLIAYRYYALFIAKVIGIDPSRPTPAIRRADGLDYVATDRTVLFGHHFAAIAGAGPLVGPVLAAQMGYLPGTLWILAGVVLAGAVQDFLVLFLSMRRDGRSLGELIRMEMGPVAGTIALFGAFMIMVIILAVLALIVVRALAESPWGLFTVAATVPLAMLMGGYTRWVRPGKIGEVSIIGFIGLILAIVYGQSIAQSPVLAPLFTFTPVQLCFLLIGYGAVASVLPVWLLLAPRDYLSTFLKIGAIAALAIGIVIMAPPLKMPALTKFIDGSGPVWAGPLFPFLFITIACGAVSGFHALIASGTTPKLIASEKDAPFIGYGAMLMESAVAIMALVAASILDPGVYFAMNAPAAVLGTDPASAAAAVTAMGFPISADTLAQVAKDVGEHTIISRAGGAPTLAVAMAEIFSHLFGGQAMKAFWYHFAILFEALFILTAVDAGTRAGRFMLQDLIGLVVPSFRGSSKVAPGLIATGLCVAAWGFFLYQGVTDPLGGVNTLWPLFGISNQMLAAVALMLATVVLFRMKKDRYAWITVIPTVWLLACTLTAGWLKIFSADPRVGFLAHADKFASAAASGKVLPPAKTMAEMGRIVFNDRIDAGLCAIFLGVVLAILVYAVRTCLIARRIDRPSVTEVPPELVAAE</sequence>
<keyword evidence="5 8" id="KW-0812">Transmembrane</keyword>
<dbReference type="Pfam" id="PF02554">
    <property type="entry name" value="CstA"/>
    <property type="match status" value="1"/>
</dbReference>
<feature type="transmembrane region" description="Helical" evidence="8">
    <location>
        <begin position="636"/>
        <end position="656"/>
    </location>
</feature>
<feature type="transmembrane region" description="Helical" evidence="8">
    <location>
        <begin position="185"/>
        <end position="205"/>
    </location>
</feature>
<comment type="subcellular location">
    <subcellularLocation>
        <location evidence="1">Cell membrane</location>
        <topology evidence="1">Multi-pass membrane protein</topology>
    </subcellularLocation>
</comment>
<evidence type="ECO:0000256" key="3">
    <source>
        <dbReference type="ARBA" id="ARBA00022448"/>
    </source>
</evidence>
<evidence type="ECO:0000256" key="2">
    <source>
        <dbReference type="ARBA" id="ARBA00007755"/>
    </source>
</evidence>
<feature type="transmembrane region" description="Helical" evidence="8">
    <location>
        <begin position="569"/>
        <end position="590"/>
    </location>
</feature>
<feature type="transmembrane region" description="Helical" evidence="8">
    <location>
        <begin position="89"/>
        <end position="109"/>
    </location>
</feature>
<dbReference type="PANTHER" id="PTHR30252:SF3">
    <property type="entry name" value="PYRUVATE_PROTON SYMPORTER BTST"/>
    <property type="match status" value="1"/>
</dbReference>
<evidence type="ECO:0000256" key="5">
    <source>
        <dbReference type="ARBA" id="ARBA00022692"/>
    </source>
</evidence>
<keyword evidence="6 8" id="KW-1133">Transmembrane helix</keyword>
<keyword evidence="11" id="KW-1185">Reference proteome</keyword>
<keyword evidence="4" id="KW-1003">Cell membrane</keyword>
<dbReference type="InterPro" id="IPR051605">
    <property type="entry name" value="CstA"/>
</dbReference>
<dbReference type="EMBL" id="JAOBTW010000011">
    <property type="protein sequence ID" value="MDZ7282706.1"/>
    <property type="molecule type" value="Genomic_DNA"/>
</dbReference>
<name>A0ABU5LS20_9SPHN</name>
<accession>A0ABU5LS20</accession>
<evidence type="ECO:0000313" key="11">
    <source>
        <dbReference type="Proteomes" id="UP001292182"/>
    </source>
</evidence>
<feature type="transmembrane region" description="Helical" evidence="8">
    <location>
        <begin position="537"/>
        <end position="562"/>
    </location>
</feature>
<feature type="transmembrane region" description="Helical" evidence="8">
    <location>
        <begin position="321"/>
        <end position="346"/>
    </location>
</feature>
<proteinExistence type="inferred from homology"/>
<dbReference type="Proteomes" id="UP001292182">
    <property type="component" value="Unassembled WGS sequence"/>
</dbReference>
<evidence type="ECO:0000259" key="9">
    <source>
        <dbReference type="Pfam" id="PF02554"/>
    </source>
</evidence>
<feature type="transmembrane region" description="Helical" evidence="8">
    <location>
        <begin position="248"/>
        <end position="272"/>
    </location>
</feature>
<evidence type="ECO:0000256" key="6">
    <source>
        <dbReference type="ARBA" id="ARBA00022989"/>
    </source>
</evidence>
<dbReference type="PANTHER" id="PTHR30252">
    <property type="entry name" value="INNER MEMBRANE PEPTIDE TRANSPORTER"/>
    <property type="match status" value="1"/>
</dbReference>
<comment type="similarity">
    <text evidence="2">Belongs to the peptide transporter carbon starvation (CstA) (TC 2.A.114) family.</text>
</comment>
<feature type="transmembrane region" description="Helical" evidence="8">
    <location>
        <begin position="32"/>
        <end position="54"/>
    </location>
</feature>
<feature type="transmembrane region" description="Helical" evidence="8">
    <location>
        <begin position="217"/>
        <end position="236"/>
    </location>
</feature>
<feature type="transmembrane region" description="Helical" evidence="8">
    <location>
        <begin position="115"/>
        <end position="134"/>
    </location>
</feature>
<dbReference type="InterPro" id="IPR003706">
    <property type="entry name" value="CstA_N"/>
</dbReference>
<evidence type="ECO:0000256" key="8">
    <source>
        <dbReference type="SAM" id="Phobius"/>
    </source>
</evidence>
<evidence type="ECO:0000256" key="1">
    <source>
        <dbReference type="ARBA" id="ARBA00004651"/>
    </source>
</evidence>
<organism evidence="10 11">
    <name type="scientific">Sphingomonas sanguinis</name>
    <dbReference type="NCBI Taxonomy" id="33051"/>
    <lineage>
        <taxon>Bacteria</taxon>
        <taxon>Pseudomonadati</taxon>
        <taxon>Pseudomonadota</taxon>
        <taxon>Alphaproteobacteria</taxon>
        <taxon>Sphingomonadales</taxon>
        <taxon>Sphingomonadaceae</taxon>
        <taxon>Sphingomonas</taxon>
    </lineage>
</organism>
<protein>
    <submittedName>
        <fullName evidence="10">Carbon starvation protein A</fullName>
    </submittedName>
</protein>
<evidence type="ECO:0000313" key="10">
    <source>
        <dbReference type="EMBL" id="MDZ7282706.1"/>
    </source>
</evidence>
<feature type="transmembrane region" description="Helical" evidence="8">
    <location>
        <begin position="460"/>
        <end position="478"/>
    </location>
</feature>
<dbReference type="RefSeq" id="WP_322539604.1">
    <property type="nucleotide sequence ID" value="NZ_JAOBTW010000011.1"/>
</dbReference>
<feature type="transmembrane region" description="Helical" evidence="8">
    <location>
        <begin position="154"/>
        <end position="179"/>
    </location>
</feature>
<feature type="domain" description="CstA N-terminal" evidence="9">
    <location>
        <begin position="30"/>
        <end position="587"/>
    </location>
</feature>
<feature type="transmembrane region" description="Helical" evidence="8">
    <location>
        <begin position="358"/>
        <end position="381"/>
    </location>
</feature>
<keyword evidence="7 8" id="KW-0472">Membrane</keyword>
<evidence type="ECO:0000256" key="4">
    <source>
        <dbReference type="ARBA" id="ARBA00022475"/>
    </source>
</evidence>
<comment type="caution">
    <text evidence="10">The sequence shown here is derived from an EMBL/GenBank/DDBJ whole genome shotgun (WGS) entry which is preliminary data.</text>
</comment>
<keyword evidence="3" id="KW-0813">Transport</keyword>
<gene>
    <name evidence="10" type="ORF">N4G62_11780</name>
</gene>
<reference evidence="11" key="1">
    <citation type="submission" date="2023-07" db="EMBL/GenBank/DDBJ databases">
        <title>Whole genome sequence analysis of rice epiphytic Sphingomonas sanguinis OsEp_Plm_15B2.</title>
        <authorList>
            <person name="Sahu K.P."/>
            <person name="Asharani P."/>
            <person name="Reddy B."/>
            <person name="Kumar A."/>
        </authorList>
    </citation>
    <scope>NUCLEOTIDE SEQUENCE [LARGE SCALE GENOMIC DNA]</scope>
    <source>
        <strain evidence="11">OsEp_Plm_15B2</strain>
    </source>
</reference>
<evidence type="ECO:0000256" key="7">
    <source>
        <dbReference type="ARBA" id="ARBA00023136"/>
    </source>
</evidence>
<feature type="transmembrane region" description="Helical" evidence="8">
    <location>
        <begin position="506"/>
        <end position="525"/>
    </location>
</feature>